<organism evidence="3">
    <name type="scientific">hydrothermal vent metagenome</name>
    <dbReference type="NCBI Taxonomy" id="652676"/>
    <lineage>
        <taxon>unclassified sequences</taxon>
        <taxon>metagenomes</taxon>
        <taxon>ecological metagenomes</taxon>
    </lineage>
</organism>
<dbReference type="InterPro" id="IPR026881">
    <property type="entry name" value="WYL_dom"/>
</dbReference>
<dbReference type="InterPro" id="IPR013196">
    <property type="entry name" value="HTH_11"/>
</dbReference>
<dbReference type="InterPro" id="IPR051534">
    <property type="entry name" value="CBASS_pafABC_assoc_protein"/>
</dbReference>
<dbReference type="InterPro" id="IPR036390">
    <property type="entry name" value="WH_DNA-bd_sf"/>
</dbReference>
<evidence type="ECO:0000259" key="2">
    <source>
        <dbReference type="Pfam" id="PF13280"/>
    </source>
</evidence>
<accession>A0A3B0RYW5</accession>
<evidence type="ECO:0000259" key="1">
    <source>
        <dbReference type="Pfam" id="PF08279"/>
    </source>
</evidence>
<dbReference type="PANTHER" id="PTHR34580:SF3">
    <property type="entry name" value="PROTEIN PAFB"/>
    <property type="match status" value="1"/>
</dbReference>
<dbReference type="EMBL" id="UOEC01000156">
    <property type="protein sequence ID" value="VAV98780.1"/>
    <property type="molecule type" value="Genomic_DNA"/>
</dbReference>
<name>A0A3B0RYW5_9ZZZZ</name>
<evidence type="ECO:0000313" key="3">
    <source>
        <dbReference type="EMBL" id="VAV98780.1"/>
    </source>
</evidence>
<proteinExistence type="predicted"/>
<reference evidence="3" key="1">
    <citation type="submission" date="2018-06" db="EMBL/GenBank/DDBJ databases">
        <authorList>
            <person name="Zhirakovskaya E."/>
        </authorList>
    </citation>
    <scope>NUCLEOTIDE SEQUENCE</scope>
</reference>
<feature type="domain" description="Helix-turn-helix type 11" evidence="1">
    <location>
        <begin position="6"/>
        <end position="59"/>
    </location>
</feature>
<dbReference type="InterPro" id="IPR036388">
    <property type="entry name" value="WH-like_DNA-bd_sf"/>
</dbReference>
<dbReference type="Pfam" id="PF13280">
    <property type="entry name" value="WYL"/>
    <property type="match status" value="1"/>
</dbReference>
<dbReference type="PROSITE" id="PS52050">
    <property type="entry name" value="WYL"/>
    <property type="match status" value="1"/>
</dbReference>
<dbReference type="PANTHER" id="PTHR34580">
    <property type="match status" value="1"/>
</dbReference>
<dbReference type="AlphaFoldDB" id="A0A3B0RYW5"/>
<dbReference type="SUPFAM" id="SSF46785">
    <property type="entry name" value="Winged helix' DNA-binding domain"/>
    <property type="match status" value="1"/>
</dbReference>
<protein>
    <submittedName>
        <fullName evidence="3">Transcriptional regulator, DeoR family</fullName>
    </submittedName>
</protein>
<sequence length="237" mass="26827">MRRADRLLQIIQLFRRRRGPVTASSIAQELEVTQRTVYRDIASLVGNGVPIRGEAGIGYVMEEGYDLPPLMFSADELEALMLGARLVASHGDTTLTRSANDAIAKIATVIPADLRPVLLDAPLYVPNFGGSIVDKVDIGLIRIAIRKSKKLHIDYADAQNAPSQRIIWPIALAYHEGVRLVVAWCELRSDFRHFRIDRMDTLTPLDETLPERRDTLFHRWWKAETEKYGDYMSARKS</sequence>
<feature type="domain" description="WYL" evidence="2">
    <location>
        <begin position="141"/>
        <end position="203"/>
    </location>
</feature>
<gene>
    <name evidence="3" type="ORF">MNBD_ALPHA08-1324</name>
</gene>
<dbReference type="Gene3D" id="1.10.10.10">
    <property type="entry name" value="Winged helix-like DNA-binding domain superfamily/Winged helix DNA-binding domain"/>
    <property type="match status" value="1"/>
</dbReference>
<dbReference type="Pfam" id="PF08279">
    <property type="entry name" value="HTH_11"/>
    <property type="match status" value="1"/>
</dbReference>